<evidence type="ECO:0000313" key="1">
    <source>
        <dbReference type="EMBL" id="QKD83459.1"/>
    </source>
</evidence>
<organism evidence="1 2">
    <name type="scientific">Thermoleptolyngbya sichuanensis A183</name>
    <dbReference type="NCBI Taxonomy" id="2737172"/>
    <lineage>
        <taxon>Bacteria</taxon>
        <taxon>Bacillati</taxon>
        <taxon>Cyanobacteriota</taxon>
        <taxon>Cyanophyceae</taxon>
        <taxon>Oculatellales</taxon>
        <taxon>Oculatellaceae</taxon>
        <taxon>Thermoleptolyngbya</taxon>
        <taxon>Thermoleptolyngbya sichuanensis</taxon>
    </lineage>
</organism>
<proteinExistence type="predicted"/>
<dbReference type="RefSeq" id="WP_172357195.1">
    <property type="nucleotide sequence ID" value="NZ_CP053661.1"/>
</dbReference>
<reference evidence="1 2" key="1">
    <citation type="submission" date="2020-05" db="EMBL/GenBank/DDBJ databases">
        <title>Complete genome sequence of of a novel Thermoleptolyngbya strain isolated from hot springs of Ganzi, Sichuan China.</title>
        <authorList>
            <person name="Tang J."/>
            <person name="Daroch M."/>
            <person name="Li L."/>
            <person name="Waleron K."/>
            <person name="Waleron M."/>
            <person name="Waleron M."/>
        </authorList>
    </citation>
    <scope>NUCLEOTIDE SEQUENCE [LARGE SCALE GENOMIC DNA]</scope>
    <source>
        <strain evidence="1 2">PKUAC-SCTA183</strain>
    </source>
</reference>
<dbReference type="AlphaFoldDB" id="A0A6M8B7W7"/>
<name>A0A6M8B7W7_9CYAN</name>
<dbReference type="KEGG" id="theu:HPC62_15755"/>
<protein>
    <submittedName>
        <fullName evidence="1">Uncharacterized protein</fullName>
    </submittedName>
</protein>
<dbReference type="Proteomes" id="UP000505210">
    <property type="component" value="Chromosome"/>
</dbReference>
<gene>
    <name evidence="1" type="ORF">HPC62_15755</name>
</gene>
<accession>A0A6M8B7W7</accession>
<dbReference type="EMBL" id="CP053661">
    <property type="protein sequence ID" value="QKD83459.1"/>
    <property type="molecule type" value="Genomic_DNA"/>
</dbReference>
<sequence length="61" mass="6917">MTIANPVVKPISQLKLAPGSMATLRNVTWRLQRRNWELLGSTTFKREEDWLKQTGSSSAES</sequence>
<evidence type="ECO:0000313" key="2">
    <source>
        <dbReference type="Proteomes" id="UP000505210"/>
    </source>
</evidence>
<keyword evidence="2" id="KW-1185">Reference proteome</keyword>